<evidence type="ECO:0000313" key="9">
    <source>
        <dbReference type="EMBL" id="ANE48489.1"/>
    </source>
</evidence>
<dbReference type="PANTHER" id="PTHR43739">
    <property type="entry name" value="XYLOGLUCANASE (EUROFUNG)"/>
    <property type="match status" value="1"/>
</dbReference>
<dbReference type="STRING" id="1178515.SY83_21865"/>
<dbReference type="InterPro" id="IPR010502">
    <property type="entry name" value="Carb-bd_dom_fam9"/>
</dbReference>
<evidence type="ECO:0000256" key="4">
    <source>
        <dbReference type="ARBA" id="ARBA00023295"/>
    </source>
</evidence>
<dbReference type="GO" id="GO:0010411">
    <property type="term" value="P:xyloglucan metabolic process"/>
    <property type="evidence" value="ECO:0007669"/>
    <property type="project" value="TreeGrafter"/>
</dbReference>
<keyword evidence="10" id="KW-1185">Reference proteome</keyword>
<dbReference type="InterPro" id="IPR015943">
    <property type="entry name" value="WD40/YVTN_repeat-like_dom_sf"/>
</dbReference>
<dbReference type="PANTHER" id="PTHR43739:SF2">
    <property type="entry name" value="OLIGOXYLOGLUCAN-REDUCING END-SPECIFIC XYLOGLUCANASE-RELATED"/>
    <property type="match status" value="1"/>
</dbReference>
<dbReference type="Gene3D" id="2.130.10.10">
    <property type="entry name" value="YVTN repeat-like/Quinoprotein amine dehydrogenase"/>
    <property type="match status" value="2"/>
</dbReference>
<reference evidence="9 10" key="1">
    <citation type="submission" date="2015-01" db="EMBL/GenBank/DDBJ databases">
        <title>Paenibacillus swuensis/DY6/whole genome sequencing.</title>
        <authorList>
            <person name="Kim M.K."/>
            <person name="Srinivasan S."/>
            <person name="Lee J.-J."/>
        </authorList>
    </citation>
    <scope>NUCLEOTIDE SEQUENCE [LARGE SCALE GENOMIC DNA]</scope>
    <source>
        <strain evidence="9 10">DY6</strain>
    </source>
</reference>
<dbReference type="Pfam" id="PF06452">
    <property type="entry name" value="CBM9_1"/>
    <property type="match status" value="2"/>
</dbReference>
<evidence type="ECO:0000256" key="2">
    <source>
        <dbReference type="ARBA" id="ARBA00022801"/>
    </source>
</evidence>
<dbReference type="SUPFAM" id="SSF110296">
    <property type="entry name" value="Oligoxyloglucan reducing end-specific cellobiohydrolase"/>
    <property type="match status" value="2"/>
</dbReference>
<comment type="similarity">
    <text evidence="6">Belongs to the glycosyl hydrolase 74 family.</text>
</comment>
<dbReference type="GO" id="GO:0004553">
    <property type="term" value="F:hydrolase activity, hydrolyzing O-glycosyl compounds"/>
    <property type="evidence" value="ECO:0007669"/>
    <property type="project" value="InterPro"/>
</dbReference>
<feature type="signal peptide" evidence="7">
    <location>
        <begin position="1"/>
        <end position="23"/>
    </location>
</feature>
<feature type="chain" id="PRO_5038697260" description="Carbohydrate-binding domain-containing protein" evidence="7">
    <location>
        <begin position="24"/>
        <end position="1290"/>
    </location>
</feature>
<keyword evidence="1 7" id="KW-0732">Signal</keyword>
<dbReference type="GO" id="GO:0000272">
    <property type="term" value="P:polysaccharide catabolic process"/>
    <property type="evidence" value="ECO:0007669"/>
    <property type="project" value="UniProtKB-KW"/>
</dbReference>
<evidence type="ECO:0000259" key="8">
    <source>
        <dbReference type="Pfam" id="PF06452"/>
    </source>
</evidence>
<accession>A0A172TN26</accession>
<evidence type="ECO:0000256" key="5">
    <source>
        <dbReference type="ARBA" id="ARBA00023326"/>
    </source>
</evidence>
<evidence type="ECO:0000256" key="1">
    <source>
        <dbReference type="ARBA" id="ARBA00022729"/>
    </source>
</evidence>
<dbReference type="PATRIC" id="fig|1178515.4.peg.4432"/>
<dbReference type="Proteomes" id="UP000076927">
    <property type="component" value="Chromosome"/>
</dbReference>
<dbReference type="RefSeq" id="WP_068610405.1">
    <property type="nucleotide sequence ID" value="NZ_CP011388.1"/>
</dbReference>
<name>A0A172TN26_9BACL</name>
<protein>
    <recommendedName>
        <fullName evidence="8">Carbohydrate-binding domain-containing protein</fullName>
    </recommendedName>
</protein>
<dbReference type="OrthoDB" id="9757947at2"/>
<keyword evidence="3" id="KW-0119">Carbohydrate metabolism</keyword>
<evidence type="ECO:0000256" key="6">
    <source>
        <dbReference type="ARBA" id="ARBA00037986"/>
    </source>
</evidence>
<keyword evidence="4" id="KW-0326">Glycosidase</keyword>
<dbReference type="Gene3D" id="2.60.40.1190">
    <property type="match status" value="2"/>
</dbReference>
<keyword evidence="5" id="KW-0624">Polysaccharide degradation</keyword>
<proteinExistence type="inferred from homology"/>
<dbReference type="EMBL" id="CP011388">
    <property type="protein sequence ID" value="ANE48489.1"/>
    <property type="molecule type" value="Genomic_DNA"/>
</dbReference>
<feature type="domain" description="Carbohydrate-binding" evidence="8">
    <location>
        <begin position="957"/>
        <end position="1114"/>
    </location>
</feature>
<feature type="domain" description="Carbohydrate-binding" evidence="8">
    <location>
        <begin position="745"/>
        <end position="918"/>
    </location>
</feature>
<evidence type="ECO:0000256" key="3">
    <source>
        <dbReference type="ARBA" id="ARBA00023277"/>
    </source>
</evidence>
<organism evidence="9 10">
    <name type="scientific">Paenibacillus swuensis</name>
    <dbReference type="NCBI Taxonomy" id="1178515"/>
    <lineage>
        <taxon>Bacteria</taxon>
        <taxon>Bacillati</taxon>
        <taxon>Bacillota</taxon>
        <taxon>Bacilli</taxon>
        <taxon>Bacillales</taxon>
        <taxon>Paenibacillaceae</taxon>
        <taxon>Paenibacillus</taxon>
    </lineage>
</organism>
<dbReference type="InterPro" id="IPR052025">
    <property type="entry name" value="Xyloglucanase_GH74"/>
</dbReference>
<sequence>MKKLSSICLVVSMLLTLIGGLLAAPQVSSAAVNGADQYEWGNVPVGGGGYVTGIVIHPVEPDLMYARTDVGGAFRWDADEQQWHQMLSFLGPDQVNLYSVDGIALSKTNPNVVYVALGGYQGQPGSDVYKSTDRGETWQKTNLNKINYGGDQVIPNGNERVNGESLAVDPNNDQIIYAGTRLDGLWVSKNGAVNWTQIPTSSVPAGSPNRGIRNIVFDPNSPVVNGQTTVMYIGVQGQGIYKTVNAGASWQLMAGSPIKPKRIQLASDGSIYVAAGGTEWGFGNQVVDASDGIFVFRNGNWSNISPMPGEKYGAIGVDPDDPNFLIVTEFKTEERTFYVSKNGGASWSDVTNKHIQNRTVPWWQDWAFNMLTNQIEFDPHNGSVWFTGGFGVWETKEIHADTVNWYTRVNGIEETVAVDLIATSKTKLIAAVADVNGFAYENLTEFPVKPFNADVPGMPHCNTIDFSEANPDFVACNGGYSTDGGRAWQKFESWPFADGGRIAVSADVKANGMPVLVYLPVNDIPYRSTDMGKTWVKTTAPASQAMRSVWENRGDQLVSDRNVGDKFYLYDKFSGKLFRSDNSGAQWSEVNASLPVIGQWNWVLVSTIKGKPGYVWVSADVAGGGAYLSTNYGNTFTKVPNIDRVRNFTYGKHAPGTTVPALYVRGVINGVEGFFRSDNGGTSWIRINNDSNKLGIDMHTIVGDPNVYGKVYLATSNTGIMYGQIIGTNDSPENTIKQTVSPVIVDGVVNEGMWQLQHTLTKLSEGVNTNVVKFDTLWDDEYLYAAVKVYDKHLVRDSSDYYHDDSVEIYIDADNSKEGAYGTDSRQISVTFDQSAPHTAQNSNGIITAVSAVQGGYTFEMAVPWSNLGITPQSGHKIGFDVANNEDANGANRDGVLLWNGDGNNWQSNANFGELTLTSERIGNKGEYLSHYISGGAPVSNGLLTEPVWNLAGSIGKVTSGLNDNAVTFDAVWDDQNLYVAASVMDHAVIKDSTEVYMDDSIEIYIDGNYSKNGAYDAFDRQITIGALGSGIVTSHPSAGITGGASQVSGGYTIELTVPWINLGIQPEDGMRIGLDIGNNDDDTGVAREGVRMWNGTDSNWQDTSKFGTLYLDGNVSVNDDADDFSKTFSTTGNLYISDWNADVFGDPRRFSPLHANTAEEYAVVYATNGHPLTHFSMLATRGAAVTNGPYRIYVSANNTQYTEVTPTIKVLGYPGNQELAEYTMSDLPAGMHYIKIVYPKRVNAQQLDNGLDLHILKVSYGMKNRFRQTPSGIYDTAEVWCRSSGGTAG</sequence>
<dbReference type="KEGG" id="pswu:SY83_21865"/>
<dbReference type="SUPFAM" id="SSF49344">
    <property type="entry name" value="CBD9-like"/>
    <property type="match status" value="2"/>
</dbReference>
<dbReference type="GO" id="GO:0030246">
    <property type="term" value="F:carbohydrate binding"/>
    <property type="evidence" value="ECO:0007669"/>
    <property type="project" value="InterPro"/>
</dbReference>
<evidence type="ECO:0000313" key="10">
    <source>
        <dbReference type="Proteomes" id="UP000076927"/>
    </source>
</evidence>
<gene>
    <name evidence="9" type="ORF">SY83_21865</name>
</gene>
<keyword evidence="2" id="KW-0378">Hydrolase</keyword>
<evidence type="ECO:0000256" key="7">
    <source>
        <dbReference type="SAM" id="SignalP"/>
    </source>
</evidence>